<gene>
    <name evidence="17" type="ORF">VOLCADRAFT_107657</name>
</gene>
<feature type="domain" description="Calcium uniporter protein C-terminal" evidence="16">
    <location>
        <begin position="114"/>
        <end position="237"/>
    </location>
</feature>
<dbReference type="GO" id="GO:0051560">
    <property type="term" value="P:mitochondrial calcium ion homeostasis"/>
    <property type="evidence" value="ECO:0007669"/>
    <property type="project" value="InterPro"/>
</dbReference>
<evidence type="ECO:0000313" key="18">
    <source>
        <dbReference type="Proteomes" id="UP000001058"/>
    </source>
</evidence>
<dbReference type="GO" id="GO:0015292">
    <property type="term" value="F:uniporter activity"/>
    <property type="evidence" value="ECO:0007669"/>
    <property type="project" value="TreeGrafter"/>
</dbReference>
<reference evidence="17 18" key="1">
    <citation type="journal article" date="2010" name="Science">
        <title>Genomic analysis of organismal complexity in the multicellular green alga Volvox carteri.</title>
        <authorList>
            <person name="Prochnik S.E."/>
            <person name="Umen J."/>
            <person name="Nedelcu A.M."/>
            <person name="Hallmann A."/>
            <person name="Miller S.M."/>
            <person name="Nishii I."/>
            <person name="Ferris P."/>
            <person name="Kuo A."/>
            <person name="Mitros T."/>
            <person name="Fritz-Laylin L.K."/>
            <person name="Hellsten U."/>
            <person name="Chapman J."/>
            <person name="Simakov O."/>
            <person name="Rensing S.A."/>
            <person name="Terry A."/>
            <person name="Pangilinan J."/>
            <person name="Kapitonov V."/>
            <person name="Jurka J."/>
            <person name="Salamov A."/>
            <person name="Shapiro H."/>
            <person name="Schmutz J."/>
            <person name="Grimwood J."/>
            <person name="Lindquist E."/>
            <person name="Lucas S."/>
            <person name="Grigoriev I.V."/>
            <person name="Schmitt R."/>
            <person name="Kirk D."/>
            <person name="Rokhsar D.S."/>
        </authorList>
    </citation>
    <scope>NUCLEOTIDE SEQUENCE [LARGE SCALE GENOMIC DNA]</scope>
    <source>
        <strain evidence="18">f. Nagariensis / Eve</strain>
    </source>
</reference>
<feature type="transmembrane region" description="Helical" evidence="15">
    <location>
        <begin position="215"/>
        <end position="233"/>
    </location>
</feature>
<keyword evidence="10" id="KW-0406">Ion transport</keyword>
<dbReference type="FunCoup" id="D8UFF9">
    <property type="interactions" value="325"/>
</dbReference>
<name>D8UFF9_VOLCA</name>
<evidence type="ECO:0000256" key="14">
    <source>
        <dbReference type="ARBA" id="ARBA00036634"/>
    </source>
</evidence>
<protein>
    <recommendedName>
        <fullName evidence="16">Calcium uniporter protein C-terminal domain-containing protein</fullName>
    </recommendedName>
</protein>
<dbReference type="PANTHER" id="PTHR13462:SF10">
    <property type="entry name" value="CALCIUM UNIPORTER PROTEIN, MITOCHONDRIAL"/>
    <property type="match status" value="1"/>
</dbReference>
<organism evidence="18">
    <name type="scientific">Volvox carteri f. nagariensis</name>
    <dbReference type="NCBI Taxonomy" id="3068"/>
    <lineage>
        <taxon>Eukaryota</taxon>
        <taxon>Viridiplantae</taxon>
        <taxon>Chlorophyta</taxon>
        <taxon>core chlorophytes</taxon>
        <taxon>Chlorophyceae</taxon>
        <taxon>CS clade</taxon>
        <taxon>Chlamydomonadales</taxon>
        <taxon>Volvocaceae</taxon>
        <taxon>Volvox</taxon>
    </lineage>
</organism>
<comment type="catalytic activity">
    <reaction evidence="14">
        <text>Ca(2+)(in) = Ca(2+)(out)</text>
        <dbReference type="Rhea" id="RHEA:29671"/>
        <dbReference type="ChEBI" id="CHEBI:29108"/>
    </reaction>
</comment>
<keyword evidence="11" id="KW-0496">Mitochondrion</keyword>
<keyword evidence="4" id="KW-0109">Calcium transport</keyword>
<evidence type="ECO:0000256" key="15">
    <source>
        <dbReference type="SAM" id="Phobius"/>
    </source>
</evidence>
<dbReference type="RefSeq" id="XP_002957396.1">
    <property type="nucleotide sequence ID" value="XM_002957350.1"/>
</dbReference>
<dbReference type="OrthoDB" id="278338at2759"/>
<dbReference type="InterPro" id="IPR006769">
    <property type="entry name" value="MCU_C"/>
</dbReference>
<feature type="transmembrane region" description="Helical" evidence="15">
    <location>
        <begin position="184"/>
        <end position="203"/>
    </location>
</feature>
<evidence type="ECO:0000256" key="6">
    <source>
        <dbReference type="ARBA" id="ARBA00022692"/>
    </source>
</evidence>
<dbReference type="STRING" id="3068.D8UFF9"/>
<keyword evidence="3" id="KW-0813">Transport</keyword>
<keyword evidence="12 15" id="KW-0472">Membrane</keyword>
<evidence type="ECO:0000256" key="9">
    <source>
        <dbReference type="ARBA" id="ARBA00022989"/>
    </source>
</evidence>
<dbReference type="EMBL" id="GL378393">
    <property type="protein sequence ID" value="EFJ41605.1"/>
    <property type="molecule type" value="Genomic_DNA"/>
</dbReference>
<keyword evidence="6 15" id="KW-0812">Transmembrane</keyword>
<accession>D8UFF9</accession>
<dbReference type="GO" id="GO:0005262">
    <property type="term" value="F:calcium channel activity"/>
    <property type="evidence" value="ECO:0007669"/>
    <property type="project" value="UniProtKB-KW"/>
</dbReference>
<dbReference type="InterPro" id="IPR039055">
    <property type="entry name" value="MCU_fam"/>
</dbReference>
<dbReference type="GO" id="GO:1990246">
    <property type="term" value="C:uniplex complex"/>
    <property type="evidence" value="ECO:0007669"/>
    <property type="project" value="TreeGrafter"/>
</dbReference>
<dbReference type="GeneID" id="9626847"/>
<evidence type="ECO:0000259" key="16">
    <source>
        <dbReference type="Pfam" id="PF04678"/>
    </source>
</evidence>
<evidence type="ECO:0000256" key="3">
    <source>
        <dbReference type="ARBA" id="ARBA00022448"/>
    </source>
</evidence>
<keyword evidence="7" id="KW-0999">Mitochondrion inner membrane</keyword>
<dbReference type="Proteomes" id="UP000001058">
    <property type="component" value="Unassembled WGS sequence"/>
</dbReference>
<evidence type="ECO:0000313" key="17">
    <source>
        <dbReference type="EMBL" id="EFJ41605.1"/>
    </source>
</evidence>
<evidence type="ECO:0000256" key="12">
    <source>
        <dbReference type="ARBA" id="ARBA00023136"/>
    </source>
</evidence>
<dbReference type="AlphaFoldDB" id="D8UFF9"/>
<proteinExistence type="inferred from homology"/>
<dbReference type="KEGG" id="vcn:VOLCADRAFT_107657"/>
<keyword evidence="18" id="KW-1185">Reference proteome</keyword>
<evidence type="ECO:0000256" key="1">
    <source>
        <dbReference type="ARBA" id="ARBA00004448"/>
    </source>
</evidence>
<comment type="subcellular location">
    <subcellularLocation>
        <location evidence="1">Mitochondrion inner membrane</location>
        <topology evidence="1">Multi-pass membrane protein</topology>
    </subcellularLocation>
</comment>
<dbReference type="Pfam" id="PF04678">
    <property type="entry name" value="MCU"/>
    <property type="match status" value="1"/>
</dbReference>
<evidence type="ECO:0000256" key="2">
    <source>
        <dbReference type="ARBA" id="ARBA00005653"/>
    </source>
</evidence>
<keyword evidence="13" id="KW-0407">Ion channel</keyword>
<keyword evidence="9 15" id="KW-1133">Transmembrane helix</keyword>
<dbReference type="eggNOG" id="KOG2966">
    <property type="taxonomic scope" value="Eukaryota"/>
</dbReference>
<comment type="similarity">
    <text evidence="2">Belongs to the MCU (TC 1.A.77) family.</text>
</comment>
<keyword evidence="8" id="KW-0106">Calcium</keyword>
<evidence type="ECO:0000256" key="7">
    <source>
        <dbReference type="ARBA" id="ARBA00022792"/>
    </source>
</evidence>
<evidence type="ECO:0000256" key="13">
    <source>
        <dbReference type="ARBA" id="ARBA00023303"/>
    </source>
</evidence>
<keyword evidence="5" id="KW-0107">Calcium channel</keyword>
<evidence type="ECO:0000256" key="8">
    <source>
        <dbReference type="ARBA" id="ARBA00022837"/>
    </source>
</evidence>
<evidence type="ECO:0000256" key="4">
    <source>
        <dbReference type="ARBA" id="ARBA00022568"/>
    </source>
</evidence>
<dbReference type="InParanoid" id="D8UFF9"/>
<evidence type="ECO:0000256" key="10">
    <source>
        <dbReference type="ARBA" id="ARBA00023065"/>
    </source>
</evidence>
<dbReference type="PANTHER" id="PTHR13462">
    <property type="entry name" value="CALCIUM UNIPORTER PROTEIN, MITOCHONDRIAL"/>
    <property type="match status" value="1"/>
</dbReference>
<evidence type="ECO:0000256" key="11">
    <source>
        <dbReference type="ARBA" id="ARBA00023128"/>
    </source>
</evidence>
<evidence type="ECO:0000256" key="5">
    <source>
        <dbReference type="ARBA" id="ARBA00022673"/>
    </source>
</evidence>
<sequence>MAKSARLLSLGLRASSQIAATQLCEIQGTALLVGSGYRVPHLLNAKKPWFKSFVSEPEEGDSIDDTFREKLRKVAHVVTLQQDLKHVSELHDSITSEKLFQLILDRGAARDAKEAEELVMAMQRAGVMLLHNKQAYLRPSELVQHCLPDFLKVEELKARLDDIDAKLQPYDEISRIAEKKAWRLLYVGCFFICLQLAAFLRLTYYELSWDVMEPIGYIISLFYTMLGYFFFIYTKGHPFDLHPVKEWYIQRLKGERLLSSGCAELDDERYHALTKARDRYLKQLQFLQKLESRHASGAT</sequence>
<dbReference type="GO" id="GO:0036444">
    <property type="term" value="P:calcium import into the mitochondrion"/>
    <property type="evidence" value="ECO:0007669"/>
    <property type="project" value="TreeGrafter"/>
</dbReference>